<proteinExistence type="inferred from homology"/>
<dbReference type="PANTHER" id="PTHR21066:SF15">
    <property type="entry name" value="GH25962P-RELATED"/>
    <property type="match status" value="1"/>
</dbReference>
<sequence>MSQASNMRTNLGYFVVICVLGCYASAEDKSVDCNKPPRYIPFHMCCSVPDLSTEELMKQCAKFDHSQYQHYPPHMHGLHHHPCLIECIFNKTEVISDNGEPDVDKFSALLDTTVKDNEEMAAIMEAAFETCAEKMSDLKAMITEEMSKNPEYAEKMANHRMQAGCLPYGAVLMNCVHTETFENCPASVWNDSTECNTVRDFINECKRV</sequence>
<evidence type="ECO:0000256" key="3">
    <source>
        <dbReference type="ARBA" id="ARBA00022525"/>
    </source>
</evidence>
<dbReference type="GO" id="GO:0005576">
    <property type="term" value="C:extracellular region"/>
    <property type="evidence" value="ECO:0007669"/>
    <property type="project" value="UniProtKB-SubCell"/>
</dbReference>
<protein>
    <submittedName>
        <fullName evidence="6">Pheromone-binding protein-related protein 6</fullName>
    </submittedName>
</protein>
<dbReference type="Gene3D" id="1.10.238.270">
    <property type="match status" value="1"/>
</dbReference>
<dbReference type="Pfam" id="PF22651">
    <property type="entry name" value="OBP47_like"/>
    <property type="match status" value="1"/>
</dbReference>
<feature type="domain" description="OBP47-like" evidence="5">
    <location>
        <begin position="50"/>
        <end position="200"/>
    </location>
</feature>
<accession>A0A0A1WGZ9</accession>
<comment type="similarity">
    <text evidence="2">Belongs to the PBP/GOBP family.</text>
</comment>
<dbReference type="InterPro" id="IPR036728">
    <property type="entry name" value="PBP_GOBP_sf"/>
</dbReference>
<feature type="chain" id="PRO_5001982233" evidence="4">
    <location>
        <begin position="27"/>
        <end position="208"/>
    </location>
</feature>
<evidence type="ECO:0000256" key="2">
    <source>
        <dbReference type="ARBA" id="ARBA00008098"/>
    </source>
</evidence>
<evidence type="ECO:0000259" key="5">
    <source>
        <dbReference type="Pfam" id="PF22651"/>
    </source>
</evidence>
<reference evidence="6" key="2">
    <citation type="journal article" date="2015" name="Gigascience">
        <title>Reconstructing a comprehensive transcriptome assembly of a white-pupal translocated strain of the pest fruit fly Bactrocera cucurbitae.</title>
        <authorList>
            <person name="Sim S.B."/>
            <person name="Calla B."/>
            <person name="Hall B."/>
            <person name="DeRego T."/>
            <person name="Geib S.M."/>
        </authorList>
    </citation>
    <scope>NUCLEOTIDE SEQUENCE</scope>
</reference>
<name>A0A0A1WGZ9_ZEUCU</name>
<keyword evidence="4" id="KW-0732">Signal</keyword>
<gene>
    <name evidence="6" type="primary">Os-E_0</name>
    <name evidence="6" type="ORF">g.16371</name>
</gene>
<feature type="signal peptide" evidence="4">
    <location>
        <begin position="1"/>
        <end position="26"/>
    </location>
</feature>
<evidence type="ECO:0000313" key="6">
    <source>
        <dbReference type="EMBL" id="JAC97682.1"/>
    </source>
</evidence>
<dbReference type="PANTHER" id="PTHR21066">
    <property type="entry name" value="ODORANT-BINDING PROTEIN 59A-RELATED"/>
    <property type="match status" value="1"/>
</dbReference>
<organism evidence="6">
    <name type="scientific">Zeugodacus cucurbitae</name>
    <name type="common">Melon fruit fly</name>
    <name type="synonym">Bactrocera cucurbitae</name>
    <dbReference type="NCBI Taxonomy" id="28588"/>
    <lineage>
        <taxon>Eukaryota</taxon>
        <taxon>Metazoa</taxon>
        <taxon>Ecdysozoa</taxon>
        <taxon>Arthropoda</taxon>
        <taxon>Hexapoda</taxon>
        <taxon>Insecta</taxon>
        <taxon>Pterygota</taxon>
        <taxon>Neoptera</taxon>
        <taxon>Endopterygota</taxon>
        <taxon>Diptera</taxon>
        <taxon>Brachycera</taxon>
        <taxon>Muscomorpha</taxon>
        <taxon>Tephritoidea</taxon>
        <taxon>Tephritidae</taxon>
        <taxon>Zeugodacus</taxon>
        <taxon>Zeugodacus</taxon>
    </lineage>
</organism>
<keyword evidence="3" id="KW-0964">Secreted</keyword>
<dbReference type="InterPro" id="IPR054577">
    <property type="entry name" value="OBP47-like_dom"/>
</dbReference>
<dbReference type="InterPro" id="IPR052295">
    <property type="entry name" value="Odorant-binding_protein"/>
</dbReference>
<comment type="subcellular location">
    <subcellularLocation>
        <location evidence="1">Secreted</location>
    </subcellularLocation>
</comment>
<evidence type="ECO:0000256" key="4">
    <source>
        <dbReference type="SAM" id="SignalP"/>
    </source>
</evidence>
<reference evidence="6" key="1">
    <citation type="submission" date="2014-11" db="EMBL/GenBank/DDBJ databases">
        <authorList>
            <person name="Geib S."/>
        </authorList>
    </citation>
    <scope>NUCLEOTIDE SEQUENCE</scope>
</reference>
<evidence type="ECO:0000256" key="1">
    <source>
        <dbReference type="ARBA" id="ARBA00004613"/>
    </source>
</evidence>
<dbReference type="SUPFAM" id="SSF47565">
    <property type="entry name" value="Insect pheromone/odorant-binding proteins"/>
    <property type="match status" value="1"/>
</dbReference>
<dbReference type="EMBL" id="GBXI01016609">
    <property type="protein sequence ID" value="JAC97682.1"/>
    <property type="molecule type" value="Transcribed_RNA"/>
</dbReference>
<dbReference type="GO" id="GO:0005549">
    <property type="term" value="F:odorant binding"/>
    <property type="evidence" value="ECO:0007669"/>
    <property type="project" value="InterPro"/>
</dbReference>
<dbReference type="AlphaFoldDB" id="A0A0A1WGZ9"/>